<dbReference type="EMBL" id="FXBL01000004">
    <property type="protein sequence ID" value="SMH50830.1"/>
    <property type="molecule type" value="Genomic_DNA"/>
</dbReference>
<evidence type="ECO:0000313" key="15">
    <source>
        <dbReference type="EMBL" id="SMH50830.1"/>
    </source>
</evidence>
<evidence type="ECO:0000256" key="3">
    <source>
        <dbReference type="ARBA" id="ARBA00010323"/>
    </source>
</evidence>
<evidence type="ECO:0000256" key="6">
    <source>
        <dbReference type="ARBA" id="ARBA00022679"/>
    </source>
</evidence>
<organism evidence="15 16">
    <name type="scientific">Mesorhizobium australicum</name>
    <dbReference type="NCBI Taxonomy" id="536018"/>
    <lineage>
        <taxon>Bacteria</taxon>
        <taxon>Pseudomonadati</taxon>
        <taxon>Pseudomonadota</taxon>
        <taxon>Alphaproteobacteria</taxon>
        <taxon>Hyphomicrobiales</taxon>
        <taxon>Phyllobacteriaceae</taxon>
        <taxon>Mesorhizobium</taxon>
    </lineage>
</organism>
<feature type="transmembrane region" description="Helical" evidence="14">
    <location>
        <begin position="32"/>
        <end position="61"/>
    </location>
</feature>
<keyword evidence="16" id="KW-1185">Reference proteome</keyword>
<evidence type="ECO:0000256" key="10">
    <source>
        <dbReference type="ARBA" id="ARBA00023136"/>
    </source>
</evidence>
<evidence type="ECO:0000256" key="8">
    <source>
        <dbReference type="ARBA" id="ARBA00022841"/>
    </source>
</evidence>
<feature type="transmembrane region" description="Helical" evidence="14">
    <location>
        <begin position="304"/>
        <end position="330"/>
    </location>
</feature>
<dbReference type="RefSeq" id="WP_176247584.1">
    <property type="nucleotide sequence ID" value="NZ_FXBL01000004.1"/>
</dbReference>
<evidence type="ECO:0000256" key="9">
    <source>
        <dbReference type="ARBA" id="ARBA00022989"/>
    </source>
</evidence>
<dbReference type="Pfam" id="PF03062">
    <property type="entry name" value="MBOAT"/>
    <property type="match status" value="1"/>
</dbReference>
<dbReference type="GO" id="GO:0016746">
    <property type="term" value="F:acyltransferase activity"/>
    <property type="evidence" value="ECO:0007669"/>
    <property type="project" value="UniProtKB-KW"/>
</dbReference>
<keyword evidence="9 14" id="KW-1133">Transmembrane helix</keyword>
<dbReference type="PANTHER" id="PTHR13285:SF23">
    <property type="entry name" value="TEICHOIC ACID D-ALANYLTRANSFERASE"/>
    <property type="match status" value="1"/>
</dbReference>
<dbReference type="InterPro" id="IPR004299">
    <property type="entry name" value="MBOAT_fam"/>
</dbReference>
<evidence type="ECO:0000256" key="5">
    <source>
        <dbReference type="ARBA" id="ARBA00022475"/>
    </source>
</evidence>
<keyword evidence="8" id="KW-0016">Alginate biosynthesis</keyword>
<evidence type="ECO:0000313" key="16">
    <source>
        <dbReference type="Proteomes" id="UP000193083"/>
    </source>
</evidence>
<keyword evidence="11 13" id="KW-0012">Acyltransferase</keyword>
<proteinExistence type="inferred from homology"/>
<comment type="pathway">
    <text evidence="2">Glycan biosynthesis; alginate biosynthesis.</text>
</comment>
<protein>
    <recommendedName>
        <fullName evidence="4">Probable alginate O-acetylase AlgI</fullName>
    </recommendedName>
    <alternativeName>
        <fullName evidence="12">Alginate biosynthesis protein AlgI</fullName>
    </alternativeName>
</protein>
<dbReference type="GO" id="GO:0042121">
    <property type="term" value="P:alginic acid biosynthetic process"/>
    <property type="evidence" value="ECO:0007669"/>
    <property type="project" value="UniProtKB-KW"/>
</dbReference>
<dbReference type="PIRSF" id="PIRSF016636">
    <property type="entry name" value="AlgI_DltB"/>
    <property type="match status" value="1"/>
</dbReference>
<evidence type="ECO:0000256" key="11">
    <source>
        <dbReference type="ARBA" id="ARBA00023315"/>
    </source>
</evidence>
<dbReference type="PIRSF" id="PIRSF500217">
    <property type="entry name" value="AlgI"/>
    <property type="match status" value="1"/>
</dbReference>
<comment type="similarity">
    <text evidence="3 13">Belongs to the membrane-bound acyltransferase family.</text>
</comment>
<dbReference type="AlphaFoldDB" id="A0A1X7PH34"/>
<accession>A0A1X7PH34</accession>
<dbReference type="InterPro" id="IPR028362">
    <property type="entry name" value="AlgI"/>
</dbReference>
<feature type="transmembrane region" description="Helical" evidence="14">
    <location>
        <begin position="144"/>
        <end position="164"/>
    </location>
</feature>
<gene>
    <name evidence="15" type="ORF">SAMN02982922_4274</name>
</gene>
<evidence type="ECO:0000256" key="12">
    <source>
        <dbReference type="ARBA" id="ARBA00031030"/>
    </source>
</evidence>
<keyword evidence="5 13" id="KW-1003">Cell membrane</keyword>
<evidence type="ECO:0000256" key="4">
    <source>
        <dbReference type="ARBA" id="ARBA00016084"/>
    </source>
</evidence>
<feature type="transmembrane region" description="Helical" evidence="14">
    <location>
        <begin position="400"/>
        <end position="419"/>
    </location>
</feature>
<comment type="subcellular location">
    <subcellularLocation>
        <location evidence="1">Cell membrane</location>
        <topology evidence="1">Multi-pass membrane protein</topology>
    </subcellularLocation>
</comment>
<feature type="transmembrane region" description="Helical" evidence="14">
    <location>
        <begin position="73"/>
        <end position="91"/>
    </location>
</feature>
<sequence length="470" mass="51952">MVFSDQAFLYLYLPITLLLGVILSGTRLFSPFILLASLIFFYWSSGLYVFLLLVSIGLNYAGALAVERWHRKGVVAAVIALNVLILCYYKYTAFLLGSVGFFGSEPLKAFAEAIVLPIGISFFTFQGISYVIDVWRREVKAERNLVLFAAYKAFFPQLIAGPIVRYKDVEKDFHHPELDTDIFAAGAARFMVGLCKKVLIADSVAGVADASFALAGADQTFASAWLGAIAYSIQIYFDFSGYSDMAIGLAMMFGIRFRENFNHPYAAATVTEFWRRWHMSLSTWFRDYLYIPLGGNRAGPVRTYVNLMIVFLATGVWHGAAWTFVLWGIYHGAFLIAERLLLGGRAVASQALRMIYFFPVVIVGWVMFRAPDLPAFLSHVRAMASPLADGAWTVPGGVQLALSPQATAMMLLACLLILMQGQFRPAGVVAAGASGELARYARLAFVAAAVAVCTIYVIPQSFSPFLYFRF</sequence>
<evidence type="ECO:0000256" key="7">
    <source>
        <dbReference type="ARBA" id="ARBA00022692"/>
    </source>
</evidence>
<dbReference type="InterPro" id="IPR051085">
    <property type="entry name" value="MB_O-acyltransferase"/>
</dbReference>
<name>A0A1X7PH34_9HYPH</name>
<feature type="transmembrane region" description="Helical" evidence="14">
    <location>
        <begin position="351"/>
        <end position="368"/>
    </location>
</feature>
<reference evidence="15 16" key="1">
    <citation type="submission" date="2017-04" db="EMBL/GenBank/DDBJ databases">
        <authorList>
            <person name="Afonso C.L."/>
            <person name="Miller P.J."/>
            <person name="Scott M.A."/>
            <person name="Spackman E."/>
            <person name="Goraichik I."/>
            <person name="Dimitrov K.M."/>
            <person name="Suarez D.L."/>
            <person name="Swayne D.E."/>
        </authorList>
    </citation>
    <scope>NUCLEOTIDE SEQUENCE [LARGE SCALE GENOMIC DNA]</scope>
    <source>
        <strain evidence="15 16">B5P</strain>
    </source>
</reference>
<dbReference type="GO" id="GO:0005886">
    <property type="term" value="C:plasma membrane"/>
    <property type="evidence" value="ECO:0007669"/>
    <property type="project" value="UniProtKB-SubCell"/>
</dbReference>
<keyword evidence="10 13" id="KW-0472">Membrane</keyword>
<evidence type="ECO:0000256" key="1">
    <source>
        <dbReference type="ARBA" id="ARBA00004651"/>
    </source>
</evidence>
<dbReference type="Proteomes" id="UP000193083">
    <property type="component" value="Unassembled WGS sequence"/>
</dbReference>
<evidence type="ECO:0000256" key="13">
    <source>
        <dbReference type="PIRNR" id="PIRNR016636"/>
    </source>
</evidence>
<keyword evidence="7 14" id="KW-0812">Transmembrane</keyword>
<feature type="transmembrane region" description="Helical" evidence="14">
    <location>
        <begin position="7"/>
        <end position="26"/>
    </location>
</feature>
<evidence type="ECO:0000256" key="14">
    <source>
        <dbReference type="SAM" id="Phobius"/>
    </source>
</evidence>
<feature type="transmembrane region" description="Helical" evidence="14">
    <location>
        <begin position="440"/>
        <end position="458"/>
    </location>
</feature>
<feature type="transmembrane region" description="Helical" evidence="14">
    <location>
        <begin position="111"/>
        <end position="132"/>
    </location>
</feature>
<keyword evidence="6 13" id="KW-0808">Transferase</keyword>
<dbReference type="InterPro" id="IPR024194">
    <property type="entry name" value="Ac/AlaTfrase_AlgI/DltB"/>
</dbReference>
<dbReference type="PANTHER" id="PTHR13285">
    <property type="entry name" value="ACYLTRANSFERASE"/>
    <property type="match status" value="1"/>
</dbReference>
<evidence type="ECO:0000256" key="2">
    <source>
        <dbReference type="ARBA" id="ARBA00005182"/>
    </source>
</evidence>